<dbReference type="RefSeq" id="WP_200344007.1">
    <property type="nucleotide sequence ID" value="NZ_NRRL01000168.1"/>
</dbReference>
<dbReference type="InterPro" id="IPR049730">
    <property type="entry name" value="SNF2/RAD54-like_C"/>
</dbReference>
<evidence type="ECO:0000313" key="2">
    <source>
        <dbReference type="EMBL" id="MBK1671296.1"/>
    </source>
</evidence>
<accession>A0ABS1DL80</accession>
<protein>
    <submittedName>
        <fullName evidence="2">Uncharacterized protein</fullName>
    </submittedName>
</protein>
<evidence type="ECO:0000256" key="1">
    <source>
        <dbReference type="ARBA" id="ARBA00022801"/>
    </source>
</evidence>
<sequence>MDEFQNAAPGFDVLVLAPRAAGADLTLTAANHVIHLSRLWNLAVEDQCNEPVYLIGQDKPVTVYCPMARYPAIGDQSFDLKLNDLLWRKRSMSQSLLVPQESDSDYTTLFEETIAAE</sequence>
<reference evidence="2 3" key="1">
    <citation type="journal article" date="2020" name="Microorganisms">
        <title>Osmotic Adaptation and Compatible Solute Biosynthesis of Phototrophic Bacteria as Revealed from Genome Analyses.</title>
        <authorList>
            <person name="Imhoff J.F."/>
            <person name="Rahn T."/>
            <person name="Kunzel S."/>
            <person name="Keller A."/>
            <person name="Neulinger S.C."/>
        </authorList>
    </citation>
    <scope>NUCLEOTIDE SEQUENCE [LARGE SCALE GENOMIC DNA]</scope>
    <source>
        <strain evidence="2 3">DSM 9895</strain>
    </source>
</reference>
<name>A0ABS1DL80_9PROT</name>
<keyword evidence="1" id="KW-0378">Hydrolase</keyword>
<dbReference type="CDD" id="cd18793">
    <property type="entry name" value="SF2_C_SNF"/>
    <property type="match status" value="1"/>
</dbReference>
<dbReference type="Proteomes" id="UP001296873">
    <property type="component" value="Unassembled WGS sequence"/>
</dbReference>
<dbReference type="Gene3D" id="3.40.50.300">
    <property type="entry name" value="P-loop containing nucleotide triphosphate hydrolases"/>
    <property type="match status" value="1"/>
</dbReference>
<gene>
    <name evidence="2" type="ORF">CKO28_25175</name>
</gene>
<dbReference type="InterPro" id="IPR027417">
    <property type="entry name" value="P-loop_NTPase"/>
</dbReference>
<dbReference type="SUPFAM" id="SSF52540">
    <property type="entry name" value="P-loop containing nucleoside triphosphate hydrolases"/>
    <property type="match status" value="1"/>
</dbReference>
<dbReference type="EMBL" id="NRRL01000168">
    <property type="protein sequence ID" value="MBK1671296.1"/>
    <property type="molecule type" value="Genomic_DNA"/>
</dbReference>
<evidence type="ECO:0000313" key="3">
    <source>
        <dbReference type="Proteomes" id="UP001296873"/>
    </source>
</evidence>
<comment type="caution">
    <text evidence="2">The sequence shown here is derived from an EMBL/GenBank/DDBJ whole genome shotgun (WGS) entry which is preliminary data.</text>
</comment>
<keyword evidence="3" id="KW-1185">Reference proteome</keyword>
<organism evidence="2 3">
    <name type="scientific">Rhodovibrio sodomensis</name>
    <dbReference type="NCBI Taxonomy" id="1088"/>
    <lineage>
        <taxon>Bacteria</taxon>
        <taxon>Pseudomonadati</taxon>
        <taxon>Pseudomonadota</taxon>
        <taxon>Alphaproteobacteria</taxon>
        <taxon>Rhodospirillales</taxon>
        <taxon>Rhodovibrionaceae</taxon>
        <taxon>Rhodovibrio</taxon>
    </lineage>
</organism>
<proteinExistence type="predicted"/>